<accession>B6FZW0</accession>
<dbReference type="HOGENOM" id="CLU_3097353_0_0_9"/>
<name>B6FZW0_PEPHT</name>
<dbReference type="AlphaFoldDB" id="B6FZW0"/>
<evidence type="ECO:0000313" key="2">
    <source>
        <dbReference type="Proteomes" id="UP000003178"/>
    </source>
</evidence>
<reference evidence="1 2" key="1">
    <citation type="submission" date="2008-09" db="EMBL/GenBank/DDBJ databases">
        <authorList>
            <person name="Fulton L."/>
            <person name="Clifton S."/>
            <person name="Fulton B."/>
            <person name="Xu J."/>
            <person name="Minx P."/>
            <person name="Pepin K.H."/>
            <person name="Johnson M."/>
            <person name="Thiruvilangam P."/>
            <person name="Bhonagiri V."/>
            <person name="Nash W.E."/>
            <person name="Mardis E.R."/>
            <person name="Wilson R.K."/>
        </authorList>
    </citation>
    <scope>NUCLEOTIDE SEQUENCE [LARGE SCALE GENOMIC DNA]</scope>
    <source>
        <strain evidence="1 2">DSM 13275</strain>
    </source>
</reference>
<keyword evidence="2" id="KW-1185">Reference proteome</keyword>
<gene>
    <name evidence="1" type="ORF">CLOHIR_01414</name>
</gene>
<protein>
    <submittedName>
        <fullName evidence="1">Uncharacterized protein</fullName>
    </submittedName>
</protein>
<sequence>MSRELKELQVNVKIEFDEEKATEKIKRISELLKEVQHEIDTFPQLVKIIVN</sequence>
<dbReference type="RefSeq" id="WP_006440335.1">
    <property type="nucleotide sequence ID" value="NZ_DS995356.1"/>
</dbReference>
<dbReference type="EMBL" id="ABWP01000059">
    <property type="protein sequence ID" value="EEA84933.1"/>
    <property type="molecule type" value="Genomic_DNA"/>
</dbReference>
<proteinExistence type="predicted"/>
<comment type="caution">
    <text evidence="1">The sequence shown here is derived from an EMBL/GenBank/DDBJ whole genome shotgun (WGS) entry which is preliminary data.</text>
</comment>
<dbReference type="STRING" id="500633.CLOHIR_01414"/>
<dbReference type="Proteomes" id="UP000003178">
    <property type="component" value="Unassembled WGS sequence"/>
</dbReference>
<evidence type="ECO:0000313" key="1">
    <source>
        <dbReference type="EMBL" id="EEA84933.1"/>
    </source>
</evidence>
<organism evidence="1 2">
    <name type="scientific">Peptacetobacter hiranonis (strain DSM 13275 / JCM 10541 / KCTC 15199 / TO-931)</name>
    <name type="common">Clostridium hiranonis</name>
    <dbReference type="NCBI Taxonomy" id="500633"/>
    <lineage>
        <taxon>Bacteria</taxon>
        <taxon>Bacillati</taxon>
        <taxon>Bacillota</taxon>
        <taxon>Clostridia</taxon>
        <taxon>Peptostreptococcales</taxon>
        <taxon>Peptostreptococcaceae</taxon>
        <taxon>Peptacetobacter</taxon>
    </lineage>
</organism>
<reference evidence="1 2" key="2">
    <citation type="submission" date="2008-10" db="EMBL/GenBank/DDBJ databases">
        <title>Draft genome sequence of Clostridium hiranonis (DSM 13275).</title>
        <authorList>
            <person name="Sudarsanam P."/>
            <person name="Ley R."/>
            <person name="Guruge J."/>
            <person name="Turnbaugh P.J."/>
            <person name="Mahowald M."/>
            <person name="Liep D."/>
            <person name="Gordon J."/>
        </authorList>
    </citation>
    <scope>NUCLEOTIDE SEQUENCE [LARGE SCALE GENOMIC DNA]</scope>
    <source>
        <strain evidence="1 2">DSM 13275</strain>
    </source>
</reference>